<comment type="caution">
    <text evidence="1">The sequence shown here is derived from an EMBL/GenBank/DDBJ whole genome shotgun (WGS) entry which is preliminary data.</text>
</comment>
<dbReference type="AlphaFoldDB" id="X0SFX7"/>
<gene>
    <name evidence="1" type="ORF">S01H1_13202</name>
</gene>
<reference evidence="1" key="1">
    <citation type="journal article" date="2014" name="Front. Microbiol.">
        <title>High frequency of phylogenetically diverse reductive dehalogenase-homologous genes in deep subseafloor sedimentary metagenomes.</title>
        <authorList>
            <person name="Kawai M."/>
            <person name="Futagami T."/>
            <person name="Toyoda A."/>
            <person name="Takaki Y."/>
            <person name="Nishi S."/>
            <person name="Hori S."/>
            <person name="Arai W."/>
            <person name="Tsubouchi T."/>
            <person name="Morono Y."/>
            <person name="Uchiyama I."/>
            <person name="Ito T."/>
            <person name="Fujiyama A."/>
            <person name="Inagaki F."/>
            <person name="Takami H."/>
        </authorList>
    </citation>
    <scope>NUCLEOTIDE SEQUENCE</scope>
    <source>
        <strain evidence="1">Expedition CK06-06</strain>
    </source>
</reference>
<organism evidence="1">
    <name type="scientific">marine sediment metagenome</name>
    <dbReference type="NCBI Taxonomy" id="412755"/>
    <lineage>
        <taxon>unclassified sequences</taxon>
        <taxon>metagenomes</taxon>
        <taxon>ecological metagenomes</taxon>
    </lineage>
</organism>
<accession>X0SFX7</accession>
<dbReference type="EMBL" id="BARS01006808">
    <property type="protein sequence ID" value="GAF74001.1"/>
    <property type="molecule type" value="Genomic_DNA"/>
</dbReference>
<sequence>MGNLIDRFGVQAIFGRSYLGAAEINKMLAAQRIVRLSRESREYRDTEGKINWVKWAQEDPQGAKDLAEAQKAAADRGLLDG</sequence>
<evidence type="ECO:0000313" key="1">
    <source>
        <dbReference type="EMBL" id="GAF74001.1"/>
    </source>
</evidence>
<proteinExistence type="predicted"/>
<name>X0SFX7_9ZZZZ</name>
<protein>
    <submittedName>
        <fullName evidence="1">Uncharacterized protein</fullName>
    </submittedName>
</protein>